<feature type="domain" description="SLH" evidence="3">
    <location>
        <begin position="1180"/>
        <end position="1238"/>
    </location>
</feature>
<dbReference type="Gene3D" id="3.20.20.140">
    <property type="entry name" value="Metal-dependent hydrolases"/>
    <property type="match status" value="1"/>
</dbReference>
<keyword evidence="5" id="KW-1185">Reference proteome</keyword>
<evidence type="ECO:0000256" key="2">
    <source>
        <dbReference type="SAM" id="SignalP"/>
    </source>
</evidence>
<feature type="chain" id="PRO_5046086851" evidence="2">
    <location>
        <begin position="29"/>
        <end position="1238"/>
    </location>
</feature>
<dbReference type="Pfam" id="PF16403">
    <property type="entry name" value="Bact_surface_Ig-like"/>
    <property type="match status" value="1"/>
</dbReference>
<accession>A0ABW3UE60</accession>
<gene>
    <name evidence="4" type="ORF">ACFQ4B_01510</name>
</gene>
<dbReference type="InterPro" id="IPR032179">
    <property type="entry name" value="Cry22Aa_Ig-like"/>
</dbReference>
<feature type="compositionally biased region" description="Low complexity" evidence="1">
    <location>
        <begin position="900"/>
        <end position="930"/>
    </location>
</feature>
<name>A0ABW3UE60_9BACL</name>
<evidence type="ECO:0000259" key="3">
    <source>
        <dbReference type="PROSITE" id="PS51272"/>
    </source>
</evidence>
<dbReference type="PANTHER" id="PTHR43308">
    <property type="entry name" value="OUTER MEMBRANE PROTEIN ALPHA-RELATED"/>
    <property type="match status" value="1"/>
</dbReference>
<comment type="caution">
    <text evidence="4">The sequence shown here is derived from an EMBL/GenBank/DDBJ whole genome shotgun (WGS) entry which is preliminary data.</text>
</comment>
<evidence type="ECO:0000313" key="4">
    <source>
        <dbReference type="EMBL" id="MFD1218781.1"/>
    </source>
</evidence>
<dbReference type="PANTHER" id="PTHR43308:SF5">
    <property type="entry name" value="S-LAYER PROTEIN _ PEPTIDOGLYCAN ENDO-BETA-N-ACETYLGLUCOSAMINIDASE"/>
    <property type="match status" value="1"/>
</dbReference>
<dbReference type="Gene3D" id="2.60.40.1080">
    <property type="match status" value="1"/>
</dbReference>
<dbReference type="Pfam" id="PF20578">
    <property type="entry name" value="aBig_2"/>
    <property type="match status" value="2"/>
</dbReference>
<feature type="domain" description="SLH" evidence="3">
    <location>
        <begin position="1051"/>
        <end position="1111"/>
    </location>
</feature>
<dbReference type="SUPFAM" id="SSF89550">
    <property type="entry name" value="PHP domain-like"/>
    <property type="match status" value="1"/>
</dbReference>
<dbReference type="PROSITE" id="PS51272">
    <property type="entry name" value="SLH"/>
    <property type="match status" value="3"/>
</dbReference>
<dbReference type="RefSeq" id="WP_345587627.1">
    <property type="nucleotide sequence ID" value="NZ_BAABJG010000012.1"/>
</dbReference>
<dbReference type="InterPro" id="IPR046780">
    <property type="entry name" value="aBig_2"/>
</dbReference>
<reference evidence="5" key="1">
    <citation type="journal article" date="2019" name="Int. J. Syst. Evol. Microbiol.">
        <title>The Global Catalogue of Microorganisms (GCM) 10K type strain sequencing project: providing services to taxonomists for standard genome sequencing and annotation.</title>
        <authorList>
            <consortium name="The Broad Institute Genomics Platform"/>
            <consortium name="The Broad Institute Genome Sequencing Center for Infectious Disease"/>
            <person name="Wu L."/>
            <person name="Ma J."/>
        </authorList>
    </citation>
    <scope>NUCLEOTIDE SEQUENCE [LARGE SCALE GENOMIC DNA]</scope>
    <source>
        <strain evidence="5">CCUG 53270</strain>
    </source>
</reference>
<feature type="region of interest" description="Disordered" evidence="1">
    <location>
        <begin position="885"/>
        <end position="930"/>
    </location>
</feature>
<keyword evidence="2" id="KW-0732">Signal</keyword>
<dbReference type="InterPro" id="IPR051465">
    <property type="entry name" value="Cell_Envelope_Struct_Comp"/>
</dbReference>
<evidence type="ECO:0000256" key="1">
    <source>
        <dbReference type="SAM" id="MobiDB-lite"/>
    </source>
</evidence>
<sequence length="1238" mass="133140">MKSRKSIRNLSLLTLTVSLLSQSMPAAAVYGAAPDVKQPDAGGGRWMAGEYHVHTYESDDAQRSLQTVLDNAFEQYGMDWIALADHLRMSGRDDEGNPVPGGPIPFSKGMALYQVPKIKQLQDANKYKDKIIFSGFEWDMPTYDHIGIGILADSPDQSLKAASEFEYLFTNRDESLFDPADVAVWKATYSRAYTTSQDARTGLSWIKGNFPKNSYALLNHPSRKTNSGGTVYKISDIRDFNNIAPDTFFGMEGMPGNQMEPDRGGLNLTTPKNRTYGGADYMIAKVGGVWDALLGEGRRFWNFSNSDYHFDISDDNKYSSGYKPGEYSKNYTWVNGSDMQAVLEGMRSGKSFSVFGDLINALDYHIDANGTKKEMGEELSVKEGDPLMLTIRFKSPDKNNNGDPVQVDHVDLIAGDVTGYAAPGTPEYAKDTNESTQVLQRFTSSDWTKDAEGYNVITYNLGAAGKNQYFRLRGTNLGVDVAGETSNGEPLIDPKTDIADNATRFAEINKRNYSDLWFYSNPIFVNVEPYTDQQAVNDTVAALDLGDMSGVTADIELPAQGQHGTTVQWESLNPAVVSIANDKGIVTRPAAGQPDAKVTLKATVSRGTTSVIKPFEVTVKALAYTDAEAVALAKNALTLGDTSAVENDLKLPAAGEQGTVITWKSSNPVYMDDNGKMVFHPNKDTDLTLTATIKRGNAVDVKAFSVTLKGDASITPLQLSWTMKTADGSPYANGAWTNQNVTASVYANVYVPGSTVSLELSTDGGTYLAYNSQSKVEVSGEGEHTLQFRAKDSLGHTAELPLAVSIDRTAPVITLKGSPSMTMLIGTPYNEQGAEAADHAGIAGEVAITGTVDTKTIGTYTLHYNATDLAGNAAAEVTRTVNVVAPHGNSSHHGSGGGSSTPTDTSNNSTNGNNTNQGTEASSSQVAVTSAQGAEGGIKDVLQFKIPSGAVKEDGKIQAVLLPTAQIPSFGSLKAVSQAVELMSTTGRTFTKPVEIKMFYKADSIAPGSKPAIYYYNETQKRWIYLGGTVNPDGSITVNVKHFTKFAVLEYKPAVFPDLSGHWAAPYTERLAGMNVIQGFEDGKFRPEQTVTRAQFAKMIAEAMGLQTTAASTSFADDNQIPSWAKGSIAAAVQAGLINGYEENGRLLFKADQTITRAEMAVMMSRALSANGYKGGEANAISFKDASHIPDWAQASVKASAVSGILNGYEDQTFRPSAGATRAESSAMIYKLLEALNI</sequence>
<dbReference type="EMBL" id="JBHTLU010000006">
    <property type="protein sequence ID" value="MFD1218781.1"/>
    <property type="molecule type" value="Genomic_DNA"/>
</dbReference>
<dbReference type="Proteomes" id="UP001597180">
    <property type="component" value="Unassembled WGS sequence"/>
</dbReference>
<dbReference type="InterPro" id="IPR016195">
    <property type="entry name" value="Pol/histidinol_Pase-like"/>
</dbReference>
<protein>
    <submittedName>
        <fullName evidence="4">Immunoglobulin-like domain-containing protein</fullName>
    </submittedName>
</protein>
<organism evidence="4 5">
    <name type="scientific">Paenibacillus vulneris</name>
    <dbReference type="NCBI Taxonomy" id="1133364"/>
    <lineage>
        <taxon>Bacteria</taxon>
        <taxon>Bacillati</taxon>
        <taxon>Bacillota</taxon>
        <taxon>Bacilli</taxon>
        <taxon>Bacillales</taxon>
        <taxon>Paenibacillaceae</taxon>
        <taxon>Paenibacillus</taxon>
    </lineage>
</organism>
<feature type="domain" description="SLH" evidence="3">
    <location>
        <begin position="1112"/>
        <end position="1178"/>
    </location>
</feature>
<evidence type="ECO:0000313" key="5">
    <source>
        <dbReference type="Proteomes" id="UP001597180"/>
    </source>
</evidence>
<dbReference type="Gene3D" id="2.60.40.10">
    <property type="entry name" value="Immunoglobulins"/>
    <property type="match status" value="1"/>
</dbReference>
<proteinExistence type="predicted"/>
<dbReference type="InterPro" id="IPR013783">
    <property type="entry name" value="Ig-like_fold"/>
</dbReference>
<feature type="signal peptide" evidence="2">
    <location>
        <begin position="1"/>
        <end position="28"/>
    </location>
</feature>
<dbReference type="Pfam" id="PF00395">
    <property type="entry name" value="SLH"/>
    <property type="match status" value="3"/>
</dbReference>
<dbReference type="InterPro" id="IPR001119">
    <property type="entry name" value="SLH_dom"/>
</dbReference>